<organism evidence="1 2">
    <name type="scientific">Streptomyces iakyrus</name>
    <dbReference type="NCBI Taxonomy" id="68219"/>
    <lineage>
        <taxon>Bacteria</taxon>
        <taxon>Bacillati</taxon>
        <taxon>Actinomycetota</taxon>
        <taxon>Actinomycetes</taxon>
        <taxon>Kitasatosporales</taxon>
        <taxon>Streptomycetaceae</taxon>
        <taxon>Streptomyces</taxon>
    </lineage>
</organism>
<dbReference type="InterPro" id="IPR026337">
    <property type="entry name" value="AKG_HExxH"/>
</dbReference>
<evidence type="ECO:0000313" key="2">
    <source>
        <dbReference type="Proteomes" id="UP001617511"/>
    </source>
</evidence>
<sequence>MTQISMGGGDHEAIGLLREGQRSKRLLLLRMIREALMTDPAAMGILPSARSAWDLLSRVQYENVHAFDAILMHPSTGVWASHVLRRLRGVKSGGISLWVEVGHFHTLAAAAAMRAGVGFQTEVPVHDGTTVHFPSLGTVTLPEGSGAQSARARVVTVRWAGRGAGQVAVITARGTCVLLPESLESAAPGWRPLPRVGATTGQHVLRLVLDDEDPYGSFEEGLKPVQLNAQSQCRWQTLVERAWEILVRTHAETADSIADAMCSLVPLAPAVKTEPYSATSPESFGSAMMALPKTATALAVGLVHEFQHVKLGALLDLITLTREEHGSLHYAPWRNDPRPVSGLLQGVYAYQGIVGFWRRYRLTSSGQEALWAEFAYALWRSGTLAVLDDLMESDALTDLGTWFVSSMRSVVGPWCEEPLSPLAESDAGVVAADHRGMWRLRNSQPSPSEVRTMAERWNGSSLPQVSGGAVSVVRADVLPREAAVRSQLVRLKWEDPKTFEWLRRHPESVGASSADIALADGDFGTALRGYAQQVRSRPEASSPWIGLGLALRGHGRARAAAGLLVRPELVRAVYLRLAGGEAAPDPVSVADYVGRQCLMEAAVSPPPHLS</sequence>
<dbReference type="RefSeq" id="WP_388131865.1">
    <property type="nucleotide sequence ID" value="NZ_JBIADY010000002.1"/>
</dbReference>
<dbReference type="EMBL" id="JBIVGG010000020">
    <property type="protein sequence ID" value="MFJ4084660.1"/>
    <property type="molecule type" value="Genomic_DNA"/>
</dbReference>
<gene>
    <name evidence="1" type="ORF">ACIP2Z_37665</name>
</gene>
<keyword evidence="2" id="KW-1185">Reference proteome</keyword>
<name>A0ABW8FRE4_9ACTN</name>
<dbReference type="NCBIfam" id="TIGR04267">
    <property type="entry name" value="mod_HExxH"/>
    <property type="match status" value="1"/>
</dbReference>
<proteinExistence type="predicted"/>
<comment type="caution">
    <text evidence="1">The sequence shown here is derived from an EMBL/GenBank/DDBJ whole genome shotgun (WGS) entry which is preliminary data.</text>
</comment>
<dbReference type="Proteomes" id="UP001617511">
    <property type="component" value="Unassembled WGS sequence"/>
</dbReference>
<accession>A0ABW8FRE4</accession>
<evidence type="ECO:0000313" key="1">
    <source>
        <dbReference type="EMBL" id="MFJ4084660.1"/>
    </source>
</evidence>
<reference evidence="1 2" key="1">
    <citation type="submission" date="2024-10" db="EMBL/GenBank/DDBJ databases">
        <title>The Natural Products Discovery Center: Release of the First 8490 Sequenced Strains for Exploring Actinobacteria Biosynthetic Diversity.</title>
        <authorList>
            <person name="Kalkreuter E."/>
            <person name="Kautsar S.A."/>
            <person name="Yang D."/>
            <person name="Bader C.D."/>
            <person name="Teijaro C.N."/>
            <person name="Fluegel L."/>
            <person name="Davis C.M."/>
            <person name="Simpson J.R."/>
            <person name="Lauterbach L."/>
            <person name="Steele A.D."/>
            <person name="Gui C."/>
            <person name="Meng S."/>
            <person name="Li G."/>
            <person name="Viehrig K."/>
            <person name="Ye F."/>
            <person name="Su P."/>
            <person name="Kiefer A.F."/>
            <person name="Nichols A."/>
            <person name="Cepeda A.J."/>
            <person name="Yan W."/>
            <person name="Fan B."/>
            <person name="Jiang Y."/>
            <person name="Adhikari A."/>
            <person name="Zheng C.-J."/>
            <person name="Schuster L."/>
            <person name="Cowan T.M."/>
            <person name="Smanski M.J."/>
            <person name="Chevrette M.G."/>
            <person name="De Carvalho L.P.S."/>
            <person name="Shen B."/>
        </authorList>
    </citation>
    <scope>NUCLEOTIDE SEQUENCE [LARGE SCALE GENOMIC DNA]</scope>
    <source>
        <strain evidence="1 2">NPDC089932</strain>
    </source>
</reference>
<protein>
    <submittedName>
        <fullName evidence="1">HEXXH motif domain-containing protein</fullName>
    </submittedName>
</protein>